<dbReference type="GO" id="GO:0009055">
    <property type="term" value="F:electron transfer activity"/>
    <property type="evidence" value="ECO:0007669"/>
    <property type="project" value="InterPro"/>
</dbReference>
<dbReference type="Proteomes" id="UP000588111">
    <property type="component" value="Unassembled WGS sequence"/>
</dbReference>
<keyword evidence="11 13" id="KW-0472">Membrane</keyword>
<keyword evidence="9 13" id="KW-1133">Transmembrane helix</keyword>
<evidence type="ECO:0000256" key="3">
    <source>
        <dbReference type="ARBA" id="ARBA00022448"/>
    </source>
</evidence>
<protein>
    <submittedName>
        <fullName evidence="15">Cytochrome b561</fullName>
    </submittedName>
</protein>
<dbReference type="InterPro" id="IPR011577">
    <property type="entry name" value="Cyt_b561_bac/Ni-Hgenase"/>
</dbReference>
<evidence type="ECO:0000256" key="1">
    <source>
        <dbReference type="ARBA" id="ARBA00001970"/>
    </source>
</evidence>
<dbReference type="InterPro" id="IPR052168">
    <property type="entry name" value="Cytochrome_b561_oxidase"/>
</dbReference>
<evidence type="ECO:0000256" key="11">
    <source>
        <dbReference type="ARBA" id="ARBA00023136"/>
    </source>
</evidence>
<reference evidence="15 16" key="1">
    <citation type="submission" date="2020-08" db="EMBL/GenBank/DDBJ databases">
        <title>Genomic Encyclopedia of Type Strains, Phase III (KMG-III): the genomes of soil and plant-associated and newly described type strains.</title>
        <authorList>
            <person name="Whitman W."/>
        </authorList>
    </citation>
    <scope>NUCLEOTIDE SEQUENCE [LARGE SCALE GENOMIC DNA]</scope>
    <source>
        <strain evidence="15 16">CECT 5885</strain>
    </source>
</reference>
<evidence type="ECO:0000256" key="7">
    <source>
        <dbReference type="ARBA" id="ARBA00022723"/>
    </source>
</evidence>
<evidence type="ECO:0000256" key="6">
    <source>
        <dbReference type="ARBA" id="ARBA00022692"/>
    </source>
</evidence>
<dbReference type="EMBL" id="JACHXL010000003">
    <property type="protein sequence ID" value="MBB3106981.1"/>
    <property type="molecule type" value="Genomic_DNA"/>
</dbReference>
<evidence type="ECO:0000256" key="13">
    <source>
        <dbReference type="SAM" id="Phobius"/>
    </source>
</evidence>
<sequence length="175" mass="20174">MNTINSNLTKWSFASRIFHWISAILLLVTWVMIFLYGNLDDKFYIGLHKAFGISLLFWMIARVINRIFTKAPPAVAMPKWQILLSQLSHFFLYALLIAMPTAGLLMSVYGGRAVDIFGLFQIPVFVTPDRGLARLFNDWHTDILWPMIIAFTLIHIGAALYHQFIKKDNLIARMK</sequence>
<proteinExistence type="inferred from homology"/>
<feature type="transmembrane region" description="Helical" evidence="13">
    <location>
        <begin position="90"/>
        <end position="110"/>
    </location>
</feature>
<accession>A0A839TC22</accession>
<evidence type="ECO:0000256" key="5">
    <source>
        <dbReference type="ARBA" id="ARBA00022617"/>
    </source>
</evidence>
<keyword evidence="16" id="KW-1185">Reference proteome</keyword>
<comment type="caution">
    <text evidence="15">The sequence shown here is derived from an EMBL/GenBank/DDBJ whole genome shotgun (WGS) entry which is preliminary data.</text>
</comment>
<dbReference type="AlphaFoldDB" id="A0A839TC22"/>
<dbReference type="GO" id="GO:0022904">
    <property type="term" value="P:respiratory electron transport chain"/>
    <property type="evidence" value="ECO:0007669"/>
    <property type="project" value="InterPro"/>
</dbReference>
<dbReference type="InterPro" id="IPR016174">
    <property type="entry name" value="Di-haem_cyt_TM"/>
</dbReference>
<dbReference type="GO" id="GO:0020037">
    <property type="term" value="F:heme binding"/>
    <property type="evidence" value="ECO:0007669"/>
    <property type="project" value="TreeGrafter"/>
</dbReference>
<evidence type="ECO:0000256" key="8">
    <source>
        <dbReference type="ARBA" id="ARBA00022982"/>
    </source>
</evidence>
<evidence type="ECO:0000256" key="10">
    <source>
        <dbReference type="ARBA" id="ARBA00023004"/>
    </source>
</evidence>
<comment type="cofactor">
    <cofactor evidence="1">
        <name>heme b</name>
        <dbReference type="ChEBI" id="CHEBI:60344"/>
    </cofactor>
</comment>
<keyword evidence="3" id="KW-0813">Transport</keyword>
<keyword evidence="6 13" id="KW-0812">Transmembrane</keyword>
<keyword evidence="4" id="KW-1003">Cell membrane</keyword>
<name>A0A839TC22_9GAMM</name>
<feature type="transmembrane region" description="Helical" evidence="13">
    <location>
        <begin position="43"/>
        <end position="61"/>
    </location>
</feature>
<dbReference type="SUPFAM" id="SSF81342">
    <property type="entry name" value="Transmembrane di-heme cytochromes"/>
    <property type="match status" value="1"/>
</dbReference>
<evidence type="ECO:0000256" key="4">
    <source>
        <dbReference type="ARBA" id="ARBA00022475"/>
    </source>
</evidence>
<dbReference type="PANTHER" id="PTHR30529">
    <property type="entry name" value="CYTOCHROME B561"/>
    <property type="match status" value="1"/>
</dbReference>
<evidence type="ECO:0000256" key="9">
    <source>
        <dbReference type="ARBA" id="ARBA00022989"/>
    </source>
</evidence>
<keyword evidence="10" id="KW-0408">Iron</keyword>
<feature type="transmembrane region" description="Helical" evidence="13">
    <location>
        <begin position="17"/>
        <end position="37"/>
    </location>
</feature>
<dbReference type="Pfam" id="PF01292">
    <property type="entry name" value="Ni_hydr_CYTB"/>
    <property type="match status" value="1"/>
</dbReference>
<dbReference type="GO" id="GO:0046872">
    <property type="term" value="F:metal ion binding"/>
    <property type="evidence" value="ECO:0007669"/>
    <property type="project" value="UniProtKB-KW"/>
</dbReference>
<comment type="subcellular location">
    <subcellularLocation>
        <location evidence="2">Cell membrane</location>
        <topology evidence="2">Multi-pass membrane protein</topology>
    </subcellularLocation>
</comment>
<evidence type="ECO:0000259" key="14">
    <source>
        <dbReference type="Pfam" id="PF01292"/>
    </source>
</evidence>
<gene>
    <name evidence="15" type="ORF">FHS24_001498</name>
</gene>
<evidence type="ECO:0000256" key="2">
    <source>
        <dbReference type="ARBA" id="ARBA00004651"/>
    </source>
</evidence>
<evidence type="ECO:0000256" key="12">
    <source>
        <dbReference type="ARBA" id="ARBA00037975"/>
    </source>
</evidence>
<keyword evidence="7" id="KW-0479">Metal-binding</keyword>
<evidence type="ECO:0000313" key="16">
    <source>
        <dbReference type="Proteomes" id="UP000588111"/>
    </source>
</evidence>
<dbReference type="PANTHER" id="PTHR30529:SF7">
    <property type="entry name" value="CYTOCHROME B561 BACTERIAL_NI-HYDROGENASE DOMAIN-CONTAINING PROTEIN"/>
    <property type="match status" value="1"/>
</dbReference>
<feature type="domain" description="Cytochrome b561 bacterial/Ni-hydrogenase" evidence="14">
    <location>
        <begin position="11"/>
        <end position="174"/>
    </location>
</feature>
<dbReference type="RefSeq" id="WP_183620255.1">
    <property type="nucleotide sequence ID" value="NZ_CAJHAH010000003.1"/>
</dbReference>
<organism evidence="15 16">
    <name type="scientific">Psychrobacter luti</name>
    <dbReference type="NCBI Taxonomy" id="198481"/>
    <lineage>
        <taxon>Bacteria</taxon>
        <taxon>Pseudomonadati</taxon>
        <taxon>Pseudomonadota</taxon>
        <taxon>Gammaproteobacteria</taxon>
        <taxon>Moraxellales</taxon>
        <taxon>Moraxellaceae</taxon>
        <taxon>Psychrobacter</taxon>
    </lineage>
</organism>
<keyword evidence="5" id="KW-0349">Heme</keyword>
<dbReference type="GO" id="GO:0005886">
    <property type="term" value="C:plasma membrane"/>
    <property type="evidence" value="ECO:0007669"/>
    <property type="project" value="UniProtKB-SubCell"/>
</dbReference>
<feature type="transmembrane region" description="Helical" evidence="13">
    <location>
        <begin position="143"/>
        <end position="165"/>
    </location>
</feature>
<comment type="similarity">
    <text evidence="12">Belongs to the cytochrome b561 family.</text>
</comment>
<evidence type="ECO:0000313" key="15">
    <source>
        <dbReference type="EMBL" id="MBB3106981.1"/>
    </source>
</evidence>
<keyword evidence="8" id="KW-0249">Electron transport</keyword>